<dbReference type="AlphaFoldDB" id="A0AAD4ZQW5"/>
<evidence type="ECO:0000313" key="3">
    <source>
        <dbReference type="Proteomes" id="UP001054821"/>
    </source>
</evidence>
<organism evidence="2 3">
    <name type="scientific">Prunus dulcis</name>
    <name type="common">Almond</name>
    <name type="synonym">Amygdalus dulcis</name>
    <dbReference type="NCBI Taxonomy" id="3755"/>
    <lineage>
        <taxon>Eukaryota</taxon>
        <taxon>Viridiplantae</taxon>
        <taxon>Streptophyta</taxon>
        <taxon>Embryophyta</taxon>
        <taxon>Tracheophyta</taxon>
        <taxon>Spermatophyta</taxon>
        <taxon>Magnoliopsida</taxon>
        <taxon>eudicotyledons</taxon>
        <taxon>Gunneridae</taxon>
        <taxon>Pentapetalae</taxon>
        <taxon>rosids</taxon>
        <taxon>fabids</taxon>
        <taxon>Rosales</taxon>
        <taxon>Rosaceae</taxon>
        <taxon>Amygdaloideae</taxon>
        <taxon>Amygdaleae</taxon>
        <taxon>Prunus</taxon>
    </lineage>
</organism>
<dbReference type="Proteomes" id="UP001054821">
    <property type="component" value="Chromosome 1"/>
</dbReference>
<feature type="compositionally biased region" description="Basic and acidic residues" evidence="1">
    <location>
        <begin position="54"/>
        <end position="90"/>
    </location>
</feature>
<sequence length="90" mass="10635">MKEGEPSLAAIQLKRALKELRETKKMETKALEKFKGNYMSHPEGPKGIKRKDRTKLSDESFTRSIHSDDQHYDYEDNHDQRRELKKSKES</sequence>
<gene>
    <name evidence="2" type="ORF">L3X38_005491</name>
</gene>
<reference evidence="2 3" key="1">
    <citation type="journal article" date="2022" name="G3 (Bethesda)">
        <title>Whole-genome sequence and methylome profiling of the almond [Prunus dulcis (Mill.) D.A. Webb] cultivar 'Nonpareil'.</title>
        <authorList>
            <person name="D'Amico-Willman K.M."/>
            <person name="Ouma W.Z."/>
            <person name="Meulia T."/>
            <person name="Sideli G.M."/>
            <person name="Gradziel T.M."/>
            <person name="Fresnedo-Ramirez J."/>
        </authorList>
    </citation>
    <scope>NUCLEOTIDE SEQUENCE [LARGE SCALE GENOMIC DNA]</scope>
    <source>
        <strain evidence="2">Clone GOH B32 T37-40</strain>
    </source>
</reference>
<evidence type="ECO:0000313" key="2">
    <source>
        <dbReference type="EMBL" id="KAI5352600.1"/>
    </source>
</evidence>
<keyword evidence="3" id="KW-1185">Reference proteome</keyword>
<proteinExistence type="predicted"/>
<protein>
    <submittedName>
        <fullName evidence="2">Uncharacterized protein</fullName>
    </submittedName>
</protein>
<feature type="region of interest" description="Disordered" evidence="1">
    <location>
        <begin position="31"/>
        <end position="90"/>
    </location>
</feature>
<name>A0AAD4ZQW5_PRUDU</name>
<comment type="caution">
    <text evidence="2">The sequence shown here is derived from an EMBL/GenBank/DDBJ whole genome shotgun (WGS) entry which is preliminary data.</text>
</comment>
<dbReference type="EMBL" id="JAJFAZ020000001">
    <property type="protein sequence ID" value="KAI5352600.1"/>
    <property type="molecule type" value="Genomic_DNA"/>
</dbReference>
<evidence type="ECO:0000256" key="1">
    <source>
        <dbReference type="SAM" id="MobiDB-lite"/>
    </source>
</evidence>
<accession>A0AAD4ZQW5</accession>